<organism evidence="7 8">
    <name type="scientific">Hydrogenophaga borbori</name>
    <dbReference type="NCBI Taxonomy" id="2294117"/>
    <lineage>
        <taxon>Bacteria</taxon>
        <taxon>Pseudomonadati</taxon>
        <taxon>Pseudomonadota</taxon>
        <taxon>Betaproteobacteria</taxon>
        <taxon>Burkholderiales</taxon>
        <taxon>Comamonadaceae</taxon>
        <taxon>Hydrogenophaga</taxon>
    </lineage>
</organism>
<keyword evidence="1 5" id="KW-0963">Cytoplasm</keyword>
<name>A0A372EFT3_9BURK</name>
<comment type="caution">
    <text evidence="7">The sequence shown here is derived from an EMBL/GenBank/DDBJ whole genome shotgun (WGS) entry which is preliminary data.</text>
</comment>
<comment type="subcellular location">
    <subcellularLocation>
        <location evidence="5">Cytoplasm</location>
    </subcellularLocation>
    <text evidence="5">Associates with late stage pre-50S ribosomal subunits.</text>
</comment>
<keyword evidence="2 5" id="KW-0690">Ribosome biogenesis</keyword>
<dbReference type="GO" id="GO:0043022">
    <property type="term" value="F:ribosome binding"/>
    <property type="evidence" value="ECO:0007669"/>
    <property type="project" value="UniProtKB-UniRule"/>
</dbReference>
<evidence type="ECO:0000313" key="8">
    <source>
        <dbReference type="Proteomes" id="UP000261931"/>
    </source>
</evidence>
<evidence type="ECO:0000256" key="6">
    <source>
        <dbReference type="SAM" id="Coils"/>
    </source>
</evidence>
<dbReference type="PANTHER" id="PTHR38101:SF1">
    <property type="entry name" value="UPF0307 PROTEIN YJGA"/>
    <property type="match status" value="1"/>
</dbReference>
<keyword evidence="3 5" id="KW-0699">rRNA-binding</keyword>
<dbReference type="SUPFAM" id="SSF158710">
    <property type="entry name" value="PSPTO4464-like"/>
    <property type="match status" value="1"/>
</dbReference>
<dbReference type="Pfam" id="PF04751">
    <property type="entry name" value="DarP"/>
    <property type="match status" value="1"/>
</dbReference>
<dbReference type="PIRSF" id="PIRSF016183">
    <property type="entry name" value="UCP016183"/>
    <property type="match status" value="1"/>
</dbReference>
<protein>
    <recommendedName>
        <fullName evidence="5">Dual-action ribosomal maturation protein DarP</fullName>
    </recommendedName>
    <alternativeName>
        <fullName evidence="5">Large ribosomal subunit assembly factor DarP</fullName>
    </alternativeName>
</protein>
<dbReference type="GO" id="GO:0005829">
    <property type="term" value="C:cytosol"/>
    <property type="evidence" value="ECO:0007669"/>
    <property type="project" value="TreeGrafter"/>
</dbReference>
<evidence type="ECO:0000256" key="5">
    <source>
        <dbReference type="HAMAP-Rule" id="MF_00765"/>
    </source>
</evidence>
<evidence type="ECO:0000256" key="1">
    <source>
        <dbReference type="ARBA" id="ARBA00022490"/>
    </source>
</evidence>
<evidence type="ECO:0000256" key="4">
    <source>
        <dbReference type="ARBA" id="ARBA00022884"/>
    </source>
</evidence>
<evidence type="ECO:0000313" key="7">
    <source>
        <dbReference type="EMBL" id="RFP77156.1"/>
    </source>
</evidence>
<dbReference type="NCBIfam" id="NF003593">
    <property type="entry name" value="PRK05255.1-1"/>
    <property type="match status" value="1"/>
</dbReference>
<keyword evidence="8" id="KW-1185">Reference proteome</keyword>
<comment type="similarity">
    <text evidence="5">Belongs to the DarP family.</text>
</comment>
<dbReference type="PANTHER" id="PTHR38101">
    <property type="entry name" value="UPF0307 PROTEIN YJGA"/>
    <property type="match status" value="1"/>
</dbReference>
<gene>
    <name evidence="5" type="primary">darP</name>
    <name evidence="7" type="ORF">DY262_17485</name>
</gene>
<dbReference type="Proteomes" id="UP000261931">
    <property type="component" value="Unassembled WGS sequence"/>
</dbReference>
<dbReference type="AlphaFoldDB" id="A0A372EFT3"/>
<accession>A0A372EFT3</accession>
<dbReference type="GO" id="GO:0019843">
    <property type="term" value="F:rRNA binding"/>
    <property type="evidence" value="ECO:0007669"/>
    <property type="project" value="UniProtKB-UniRule"/>
</dbReference>
<reference evidence="7 8" key="1">
    <citation type="submission" date="2018-08" db="EMBL/GenBank/DDBJ databases">
        <title>Hydrogenophaga sp. LA-38 isolated from sludge.</title>
        <authorList>
            <person name="Im W.-T."/>
        </authorList>
    </citation>
    <scope>NUCLEOTIDE SEQUENCE [LARGE SCALE GENOMIC DNA]</scope>
    <source>
        <strain evidence="7 8">LA-38</strain>
    </source>
</reference>
<evidence type="ECO:0000256" key="3">
    <source>
        <dbReference type="ARBA" id="ARBA00022730"/>
    </source>
</evidence>
<evidence type="ECO:0000256" key="2">
    <source>
        <dbReference type="ARBA" id="ARBA00022517"/>
    </source>
</evidence>
<keyword evidence="6" id="KW-0175">Coiled coil</keyword>
<feature type="coiled-coil region" evidence="6">
    <location>
        <begin position="149"/>
        <end position="176"/>
    </location>
</feature>
<keyword evidence="4 5" id="KW-0694">RNA-binding</keyword>
<dbReference type="CDD" id="cd16331">
    <property type="entry name" value="YjgA-like"/>
    <property type="match status" value="1"/>
</dbReference>
<dbReference type="RefSeq" id="WP_116960385.1">
    <property type="nucleotide sequence ID" value="NZ_QVLS01000012.1"/>
</dbReference>
<dbReference type="InterPro" id="IPR023153">
    <property type="entry name" value="DarP_sf"/>
</dbReference>
<dbReference type="InterPro" id="IPR006839">
    <property type="entry name" value="DarP"/>
</dbReference>
<sequence length="210" mass="23706">MSRKPTRGYFVRGHFVAEGSELDQELKRDAKGGELSKTDLKKLSDRLQNLGEQLLTLRGDLFNRLGLDDRLVDSLAEARRITNFEGRRRQMQYIGKLMRKLPDETIAAIEAAIEEQQRPSAEATLQLHQAEQWRDRLIADDGALSDWLAQDAGADVQQLRTLIRQARKDAQAVKERPGEAPRHGKAYREIFQHVKAALARGEGDEPGDPA</sequence>
<dbReference type="GO" id="GO:1902626">
    <property type="term" value="P:assembly of large subunit precursor of preribosome"/>
    <property type="evidence" value="ECO:0007669"/>
    <property type="project" value="UniProtKB-UniRule"/>
</dbReference>
<proteinExistence type="inferred from homology"/>
<dbReference type="Gene3D" id="1.10.60.30">
    <property type="entry name" value="PSPTO4464-like domains"/>
    <property type="match status" value="2"/>
</dbReference>
<comment type="function">
    <text evidence="5">Member of a network of 50S ribosomal subunit biogenesis factors which assembles along the 30S-50S interface, preventing incorrect 23S rRNA structures from forming. Promotes peptidyl transferase center (PTC) maturation.</text>
</comment>
<dbReference type="EMBL" id="QVLS01000012">
    <property type="protein sequence ID" value="RFP77156.1"/>
    <property type="molecule type" value="Genomic_DNA"/>
</dbReference>
<dbReference type="HAMAP" id="MF_00765">
    <property type="entry name" value="DarP"/>
    <property type="match status" value="1"/>
</dbReference>